<dbReference type="AlphaFoldDB" id="A0A376VIS3"/>
<reference evidence="1 2" key="1">
    <citation type="submission" date="2018-06" db="EMBL/GenBank/DDBJ databases">
        <authorList>
            <consortium name="Pathogen Informatics"/>
            <person name="Doyle S."/>
        </authorList>
    </citation>
    <scope>NUCLEOTIDE SEQUENCE [LARGE SCALE GENOMIC DNA]</scope>
    <source>
        <strain evidence="1 2">NCTC9077</strain>
    </source>
</reference>
<dbReference type="Pfam" id="PF13692">
    <property type="entry name" value="Glyco_trans_1_4"/>
    <property type="match status" value="1"/>
</dbReference>
<organism evidence="1 2">
    <name type="scientific">Escherichia coli</name>
    <dbReference type="NCBI Taxonomy" id="562"/>
    <lineage>
        <taxon>Bacteria</taxon>
        <taxon>Pseudomonadati</taxon>
        <taxon>Pseudomonadota</taxon>
        <taxon>Gammaproteobacteria</taxon>
        <taxon>Enterobacterales</taxon>
        <taxon>Enterobacteriaceae</taxon>
        <taxon>Escherichia</taxon>
    </lineage>
</organism>
<protein>
    <submittedName>
        <fullName evidence="1">Putative glycosyltransferase</fullName>
    </submittedName>
</protein>
<proteinExistence type="predicted"/>
<dbReference type="PANTHER" id="PTHR12526">
    <property type="entry name" value="GLYCOSYLTRANSFERASE"/>
    <property type="match status" value="1"/>
</dbReference>
<sequence length="206" mass="22677">MWLMLSIVCTVQGVAGIINNGIDMATEAILADLPPVRETQGKPKIAVVAHDLRYDGKTNQQLVREMMALGDKIELHTFGKFSPFTAGNVVNHGFETDKRKLMSALNQMDALVFSSRVDNYPLILCEALSIGVPVIATHSDAAREVLQKSGGKTVSEEDVLQLVQLSKPEIAQAIFSTTLAEFSQRSRAAYSGQQMLEEYVNFYQNL</sequence>
<keyword evidence="1" id="KW-0808">Transferase</keyword>
<dbReference type="EMBL" id="UGCU01000001">
    <property type="protein sequence ID" value="STJ10650.1"/>
    <property type="molecule type" value="Genomic_DNA"/>
</dbReference>
<accession>A0A376VIS3</accession>
<dbReference type="Gene3D" id="3.40.50.2000">
    <property type="entry name" value="Glycogen Phosphorylase B"/>
    <property type="match status" value="1"/>
</dbReference>
<name>A0A376VIS3_ECOLX</name>
<evidence type="ECO:0000313" key="1">
    <source>
        <dbReference type="EMBL" id="STJ10650.1"/>
    </source>
</evidence>
<dbReference type="SUPFAM" id="SSF53756">
    <property type="entry name" value="UDP-Glycosyltransferase/glycogen phosphorylase"/>
    <property type="match status" value="1"/>
</dbReference>
<evidence type="ECO:0000313" key="2">
    <source>
        <dbReference type="Proteomes" id="UP000254495"/>
    </source>
</evidence>
<gene>
    <name evidence="1" type="primary">wcaC_2</name>
    <name evidence="1" type="ORF">NCTC9077_02331</name>
</gene>
<dbReference type="Proteomes" id="UP000254495">
    <property type="component" value="Unassembled WGS sequence"/>
</dbReference>
<dbReference type="GO" id="GO:0016740">
    <property type="term" value="F:transferase activity"/>
    <property type="evidence" value="ECO:0007669"/>
    <property type="project" value="UniProtKB-KW"/>
</dbReference>
<dbReference type="PANTHER" id="PTHR12526:SF632">
    <property type="entry name" value="COLANIC ACID BIOSYNTHESIS GLYCOSYL TRANSFERASE WCAC-RELATED"/>
    <property type="match status" value="1"/>
</dbReference>